<dbReference type="PANTHER" id="PTHR16166:SF141">
    <property type="entry name" value="INTERMEMBRANE LIPID TRANSFER PROTEIN VPS13D"/>
    <property type="match status" value="1"/>
</dbReference>
<evidence type="ECO:0000256" key="2">
    <source>
        <dbReference type="SAM" id="Coils"/>
    </source>
</evidence>
<sequence length="319" mass="35979">MLEGLVAWVLNTYLGKYVNNLNTDQLSVALLKGAVELENLPLKKDALKELELPFEVKAGLIGKATLQIPFYRPHVDPWVISISSLHLVGAPEKVQDFNDEKEKLLERDRKKALLQALEEKWKNERQQKGESYWYSVTASVVTRIVENIELKIQDVHLRFEDGVTNPSHPFAFGICIKNVSMQNAVNEPVQKLMRKKQLDVAEFSVYWDVDCTLLGDLPQGELQEAMGRSMDSRGHRYILEPVCASALLKRNCSKEPLRSRHTPRIECDIQLETIPLKLSQVPPPCWVLCAVATGRGLGWRSVVAEGSRFSAAPPWGARA</sequence>
<dbReference type="AlphaFoldDB" id="A0A834AJK5"/>
<gene>
    <name evidence="4" type="ORF">HJG60_020166</name>
</gene>
<dbReference type="Proteomes" id="UP000664940">
    <property type="component" value="Unassembled WGS sequence"/>
</dbReference>
<keyword evidence="1" id="KW-0813">Transport</keyword>
<reference evidence="4 5" key="1">
    <citation type="journal article" date="2020" name="Nature">
        <title>Six reference-quality genomes reveal evolution of bat adaptations.</title>
        <authorList>
            <person name="Jebb D."/>
            <person name="Huang Z."/>
            <person name="Pippel M."/>
            <person name="Hughes G.M."/>
            <person name="Lavrichenko K."/>
            <person name="Devanna P."/>
            <person name="Winkler S."/>
            <person name="Jermiin L.S."/>
            <person name="Skirmuntt E.C."/>
            <person name="Katzourakis A."/>
            <person name="Burkitt-Gray L."/>
            <person name="Ray D.A."/>
            <person name="Sullivan K.A.M."/>
            <person name="Roscito J.G."/>
            <person name="Kirilenko B.M."/>
            <person name="Davalos L.M."/>
            <person name="Corthals A.P."/>
            <person name="Power M.L."/>
            <person name="Jones G."/>
            <person name="Ransome R.D."/>
            <person name="Dechmann D.K.N."/>
            <person name="Locatelli A.G."/>
            <person name="Puechmaille S.J."/>
            <person name="Fedrigo O."/>
            <person name="Jarvis E.D."/>
            <person name="Hiller M."/>
            <person name="Vernes S.C."/>
            <person name="Myers E.W."/>
            <person name="Teeling E.C."/>
        </authorList>
    </citation>
    <scope>NUCLEOTIDE SEQUENCE [LARGE SCALE GENOMIC DNA]</scope>
    <source>
        <strain evidence="4">Bat1K_MPI-CBG_1</strain>
    </source>
</reference>
<comment type="caution">
    <text evidence="4">The sequence shown here is derived from an EMBL/GenBank/DDBJ whole genome shotgun (WGS) entry which is preliminary data.</text>
</comment>
<dbReference type="Pfam" id="PF12624">
    <property type="entry name" value="VPS13_N"/>
    <property type="match status" value="1"/>
</dbReference>
<dbReference type="EMBL" id="JABVXQ010000005">
    <property type="protein sequence ID" value="KAF6112213.1"/>
    <property type="molecule type" value="Genomic_DNA"/>
</dbReference>
<name>A0A834AJK5_9CHIR</name>
<organism evidence="4 5">
    <name type="scientific">Phyllostomus discolor</name>
    <name type="common">pale spear-nosed bat</name>
    <dbReference type="NCBI Taxonomy" id="89673"/>
    <lineage>
        <taxon>Eukaryota</taxon>
        <taxon>Metazoa</taxon>
        <taxon>Chordata</taxon>
        <taxon>Craniata</taxon>
        <taxon>Vertebrata</taxon>
        <taxon>Euteleostomi</taxon>
        <taxon>Mammalia</taxon>
        <taxon>Eutheria</taxon>
        <taxon>Laurasiatheria</taxon>
        <taxon>Chiroptera</taxon>
        <taxon>Yangochiroptera</taxon>
        <taxon>Phyllostomidae</taxon>
        <taxon>Phyllostominae</taxon>
        <taxon>Phyllostomus</taxon>
    </lineage>
</organism>
<evidence type="ECO:0000259" key="3">
    <source>
        <dbReference type="Pfam" id="PF12624"/>
    </source>
</evidence>
<dbReference type="InterPro" id="IPR026854">
    <property type="entry name" value="VPS13_N"/>
</dbReference>
<dbReference type="InterPro" id="IPR026847">
    <property type="entry name" value="VPS13"/>
</dbReference>
<dbReference type="GO" id="GO:0007005">
    <property type="term" value="P:mitochondrion organization"/>
    <property type="evidence" value="ECO:0007669"/>
    <property type="project" value="TreeGrafter"/>
</dbReference>
<dbReference type="GO" id="GO:0045053">
    <property type="term" value="P:protein retention in Golgi apparatus"/>
    <property type="evidence" value="ECO:0007669"/>
    <property type="project" value="TreeGrafter"/>
</dbReference>
<dbReference type="PANTHER" id="PTHR16166">
    <property type="entry name" value="VACUOLAR PROTEIN SORTING-ASSOCIATED PROTEIN VPS13"/>
    <property type="match status" value="1"/>
</dbReference>
<proteinExistence type="predicted"/>
<evidence type="ECO:0000313" key="4">
    <source>
        <dbReference type="EMBL" id="KAF6112213.1"/>
    </source>
</evidence>
<protein>
    <submittedName>
        <fullName evidence="4">Vacuolar protein sorting 13-like protein D</fullName>
    </submittedName>
</protein>
<keyword evidence="2" id="KW-0175">Coiled coil</keyword>
<dbReference type="GO" id="GO:0006623">
    <property type="term" value="P:protein targeting to vacuole"/>
    <property type="evidence" value="ECO:0007669"/>
    <property type="project" value="TreeGrafter"/>
</dbReference>
<evidence type="ECO:0000313" key="5">
    <source>
        <dbReference type="Proteomes" id="UP000664940"/>
    </source>
</evidence>
<evidence type="ECO:0000256" key="1">
    <source>
        <dbReference type="ARBA" id="ARBA00022448"/>
    </source>
</evidence>
<feature type="coiled-coil region" evidence="2">
    <location>
        <begin position="100"/>
        <end position="127"/>
    </location>
</feature>
<accession>A0A834AJK5</accession>
<feature type="domain" description="Chorein N-terminal" evidence="3">
    <location>
        <begin position="1"/>
        <end position="280"/>
    </location>
</feature>